<evidence type="ECO:0000313" key="3">
    <source>
        <dbReference type="Proteomes" id="UP000261174"/>
    </source>
</evidence>
<protein>
    <submittedName>
        <fullName evidence="2">Uncharacterized protein</fullName>
    </submittedName>
</protein>
<accession>A0A3E1NS40</accession>
<keyword evidence="1" id="KW-0732">Signal</keyword>
<comment type="caution">
    <text evidence="2">The sequence shown here is derived from an EMBL/GenBank/DDBJ whole genome shotgun (WGS) entry which is preliminary data.</text>
</comment>
<proteinExistence type="predicted"/>
<feature type="chain" id="PRO_5017534290" evidence="1">
    <location>
        <begin position="19"/>
        <end position="172"/>
    </location>
</feature>
<organism evidence="2 3">
    <name type="scientific">Chitinophaga silvisoli</name>
    <dbReference type="NCBI Taxonomy" id="2291814"/>
    <lineage>
        <taxon>Bacteria</taxon>
        <taxon>Pseudomonadati</taxon>
        <taxon>Bacteroidota</taxon>
        <taxon>Chitinophagia</taxon>
        <taxon>Chitinophagales</taxon>
        <taxon>Chitinophagaceae</taxon>
        <taxon>Chitinophaga</taxon>
    </lineage>
</organism>
<evidence type="ECO:0000313" key="2">
    <source>
        <dbReference type="EMBL" id="RFM30745.1"/>
    </source>
</evidence>
<dbReference type="Proteomes" id="UP000261174">
    <property type="component" value="Unassembled WGS sequence"/>
</dbReference>
<gene>
    <name evidence="2" type="ORF">DXN04_32030</name>
</gene>
<name>A0A3E1NS40_9BACT</name>
<sequence>MTKYFLFLILLFCSKLFSQNISGSLLSDKYLIFADTGFVIYTQPHFKGLFISTSDTSLVETLKKNSYLPYFFTYNDDFKDFIVKNDTIPVFIKKNNNVDIYSGGRLEQRSISYFRAVVTVRVSMMYFKYMAPDNSLKKDFFLRDVKANKDIYLREYFRSYLNVLECVSYKLL</sequence>
<evidence type="ECO:0000256" key="1">
    <source>
        <dbReference type="SAM" id="SignalP"/>
    </source>
</evidence>
<keyword evidence="3" id="KW-1185">Reference proteome</keyword>
<feature type="signal peptide" evidence="1">
    <location>
        <begin position="1"/>
        <end position="18"/>
    </location>
</feature>
<dbReference type="AlphaFoldDB" id="A0A3E1NS40"/>
<dbReference type="EMBL" id="QTJV01000019">
    <property type="protein sequence ID" value="RFM30745.1"/>
    <property type="molecule type" value="Genomic_DNA"/>
</dbReference>
<reference evidence="2 3" key="1">
    <citation type="submission" date="2018-08" db="EMBL/GenBank/DDBJ databases">
        <title>Chitinophaga sp. K20C18050901, a novel bacterium isolated from forest soil.</title>
        <authorList>
            <person name="Wang C."/>
        </authorList>
    </citation>
    <scope>NUCLEOTIDE SEQUENCE [LARGE SCALE GENOMIC DNA]</scope>
    <source>
        <strain evidence="2 3">K20C18050901</strain>
    </source>
</reference>